<comment type="caution">
    <text evidence="1">The sequence shown here is derived from an EMBL/GenBank/DDBJ whole genome shotgun (WGS) entry which is preliminary data.</text>
</comment>
<dbReference type="PATRIC" id="fig|361041.3.peg.3767"/>
<sequence length="79" mass="9358">MPQLTNDMVPISHRLGRLPVTADDIVVLLMDALYDHEAFDEAERELFVRLRAILETPLAVEIYDREMERRQPRDATRWH</sequence>
<name>A0A0F5LEZ2_9HYPH</name>
<evidence type="ECO:0000313" key="1">
    <source>
        <dbReference type="EMBL" id="KKB80961.1"/>
    </source>
</evidence>
<proteinExistence type="predicted"/>
<gene>
    <name evidence="1" type="ORF">VW35_01920</name>
</gene>
<dbReference type="RefSeq" id="WP_046141309.1">
    <property type="nucleotide sequence ID" value="NZ_LAJG01000005.1"/>
</dbReference>
<dbReference type="EMBL" id="LAJG01000005">
    <property type="protein sequence ID" value="KKB80961.1"/>
    <property type="molecule type" value="Genomic_DNA"/>
</dbReference>
<evidence type="ECO:0000313" key="2">
    <source>
        <dbReference type="Proteomes" id="UP000033514"/>
    </source>
</evidence>
<reference evidence="1 2" key="1">
    <citation type="submission" date="2015-03" db="EMBL/GenBank/DDBJ databases">
        <authorList>
            <person name="Hassan Y.I."/>
            <person name="Lepp D."/>
            <person name="Zhou T."/>
        </authorList>
    </citation>
    <scope>NUCLEOTIDE SEQUENCE [LARGE SCALE GENOMIC DNA]</scope>
    <source>
        <strain evidence="1 2">GH2-10</strain>
    </source>
</reference>
<protein>
    <submittedName>
        <fullName evidence="1">Uncharacterized protein</fullName>
    </submittedName>
</protein>
<accession>A0A0F5LEZ2</accession>
<organism evidence="1 2">
    <name type="scientific">Devosia soli</name>
    <dbReference type="NCBI Taxonomy" id="361041"/>
    <lineage>
        <taxon>Bacteria</taxon>
        <taxon>Pseudomonadati</taxon>
        <taxon>Pseudomonadota</taxon>
        <taxon>Alphaproteobacteria</taxon>
        <taxon>Hyphomicrobiales</taxon>
        <taxon>Devosiaceae</taxon>
        <taxon>Devosia</taxon>
    </lineage>
</organism>
<dbReference type="Proteomes" id="UP000033514">
    <property type="component" value="Unassembled WGS sequence"/>
</dbReference>
<dbReference type="OrthoDB" id="9962116at2"/>
<dbReference type="AlphaFoldDB" id="A0A0F5LEZ2"/>
<keyword evidence="2" id="KW-1185">Reference proteome</keyword>